<evidence type="ECO:0000256" key="5">
    <source>
        <dbReference type="ARBA" id="ARBA00022980"/>
    </source>
</evidence>
<evidence type="ECO:0000256" key="7">
    <source>
        <dbReference type="ARBA" id="ARBA00023136"/>
    </source>
</evidence>
<comment type="similarity">
    <text evidence="2">Belongs to the universal ribosomal protein uS7 family.</text>
</comment>
<feature type="region of interest" description="Disordered" evidence="9">
    <location>
        <begin position="389"/>
        <end position="428"/>
    </location>
</feature>
<dbReference type="InterPro" id="IPR001898">
    <property type="entry name" value="SLC13A/DASS"/>
</dbReference>
<sequence length="1431" mass="158106">MAPRLNLFTANKAVSALRQSTTPALSSPRSIASPVRFRAVQSLPIQRRWNSSDGPKKVEPQPDEQTFPTVDQLPDVTEEANEISRIMDKEKRCDGIPSTPELDQGSPVEEILSRDKDAMKHMPKVMRDALKKSGGSRSFSTSARSLMNDLRGVEPNNESNLIPSMSGLEGASDEATAALASMIEQVQGQALEENPGLKFDAPVVPEDLKTLNFRNRYDTMQDQFTKMMMEKHVSRSGSPPHLLSSPDQPPSPSPRRPPASQLPLDPVLYLTLVVDSVAPLFRIRQQKGIAGGGTAVQIPHPLTLRQRRRTAIKWIIDASEKRRDALFANRVAAEVVAVAEGRSGVWEKRDQQHKIESPLGFTPITLRPPPLTVAPTLRDDSIELVDYHPTPPTATTSASGRAHSHEYQDSDRRLDPAANSPLGFDTGFRDSQEGLELDELRPEGSRLRFWAEALRRRAHNASHGIVDPDSEKMKFSHSVQFNAVPDWSSNYIAYSNLKKLIYTLEKQVNRIDGPSATDVEAAPLLGGIEPSNPDAIFKRALDVEMDKICSFYKKKEAEIFELADELIKDADVYLSETDGVNMDPVSETIIKASPRRGNGRTSMPHRRPSAMSNDSMADDEGEAGDSDDDDRSPTILPQRRRLLQSTDGESGTDDQHGDMADSYFGPMTTREPHESHFNDEDFIALYNTGISLKKRLIECYVSLCELRSFIELNKTGFAKALKKYDKTLDRSLRRDYLATVVHTAVPFTESTMAAIDQHIEKVEGMYAGIVTKNNKQFARRELRLHLREHVVWERNTVWREMIEIERRAQAANVGIRRTLLGGDEDPATARRQGDKGEIRTQEVSTPLGRFQFPSWLCSLSFGTLIFSIAIFVTMLSVKIMDTPEEQNCLAMLVLVSILWATEAIPLFVTSLLIPFLVVTLGIMRSDDEAQTRLGPKESVGKVFAAMWTPVIMLLLGGFSIAAALSKYDIARRMAMFVLSKAGSKPSVVLLTNMFVSMFLSMWISNVASPVLCYSIIQPLLRNMPPESNFAKALVLGIALAANVGGAASPIASPQNIIALQNMDPNIGWGTWFFIALPVCIISILLIWVLLLVTFRPGRNTTVMAFRPVKDRWTGMQSFITIVTILTIILWCTSHQLEHIFGDMGVIAIIPLVLFFGTGILNKEDFNNFLWTIIILAAGGLCLGKAVTSSGLLHTIAMGITSRVENLSLYSVLIVFCSLIIVMATFISHTVAALIILPLVRQIGVSMEDPHPNLLVMASALMCSVAMALPTSGFPNMTAIMTEVPTTGQRYLQVRHFLTRGIPASLMAFVVIVTLGYGLIEMHQQNLVIAMGKGWIKVQSQTKLLITTTVIILLLLATIQNATNSLARTTSHPIQGITGCILHELAGLIDTTDTGKSTKRTVLLLLLWTTLATDATLSGWFWLHFAGNGFGV</sequence>
<dbReference type="CDD" id="cd14478">
    <property type="entry name" value="SPX_PHO87_PHO90_like"/>
    <property type="match status" value="1"/>
</dbReference>
<evidence type="ECO:0000259" key="11">
    <source>
        <dbReference type="PROSITE" id="PS51382"/>
    </source>
</evidence>
<feature type="transmembrane region" description="Helical" evidence="10">
    <location>
        <begin position="1167"/>
        <end position="1187"/>
    </location>
</feature>
<evidence type="ECO:0000256" key="3">
    <source>
        <dbReference type="ARBA" id="ARBA00022448"/>
    </source>
</evidence>
<dbReference type="InterPro" id="IPR004331">
    <property type="entry name" value="SPX_dom"/>
</dbReference>
<dbReference type="GO" id="GO:0005315">
    <property type="term" value="F:phosphate transmembrane transporter activity"/>
    <property type="evidence" value="ECO:0007669"/>
    <property type="project" value="TreeGrafter"/>
</dbReference>
<feature type="region of interest" description="Disordered" evidence="9">
    <location>
        <begin position="230"/>
        <end position="261"/>
    </location>
</feature>
<dbReference type="GO" id="GO:0006797">
    <property type="term" value="P:polyphosphate metabolic process"/>
    <property type="evidence" value="ECO:0007669"/>
    <property type="project" value="TreeGrafter"/>
</dbReference>
<feature type="transmembrane region" description="Helical" evidence="10">
    <location>
        <begin position="986"/>
        <end position="1016"/>
    </location>
</feature>
<evidence type="ECO:0000313" key="12">
    <source>
        <dbReference type="EMBL" id="KAJ5503510.1"/>
    </source>
</evidence>
<reference evidence="12" key="2">
    <citation type="journal article" date="2023" name="IMA Fungus">
        <title>Comparative genomic study of the Penicillium genus elucidates a diverse pangenome and 15 lateral gene transfer events.</title>
        <authorList>
            <person name="Petersen C."/>
            <person name="Sorensen T."/>
            <person name="Nielsen M.R."/>
            <person name="Sondergaard T.E."/>
            <person name="Sorensen J.L."/>
            <person name="Fitzpatrick D.A."/>
            <person name="Frisvad J.C."/>
            <person name="Nielsen K.L."/>
        </authorList>
    </citation>
    <scope>NUCLEOTIDE SEQUENCE</scope>
    <source>
        <strain evidence="12">IBT 29495</strain>
    </source>
</reference>
<feature type="transmembrane region" description="Helical" evidence="10">
    <location>
        <begin position="1339"/>
        <end position="1358"/>
    </location>
</feature>
<feature type="region of interest" description="Disordered" evidence="9">
    <location>
        <begin position="585"/>
        <end position="667"/>
    </location>
</feature>
<dbReference type="PROSITE" id="PS51382">
    <property type="entry name" value="SPX"/>
    <property type="match status" value="1"/>
</dbReference>
<feature type="compositionally biased region" description="Basic residues" evidence="9">
    <location>
        <begin position="593"/>
        <end position="608"/>
    </location>
</feature>
<dbReference type="PANTHER" id="PTHR10283">
    <property type="entry name" value="SOLUTE CARRIER FAMILY 13 MEMBER"/>
    <property type="match status" value="1"/>
</dbReference>
<evidence type="ECO:0000256" key="4">
    <source>
        <dbReference type="ARBA" id="ARBA00022692"/>
    </source>
</evidence>
<dbReference type="Proteomes" id="UP001149954">
    <property type="component" value="Unassembled WGS sequence"/>
</dbReference>
<feature type="compositionally biased region" description="Pro residues" evidence="9">
    <location>
        <begin position="247"/>
        <end position="257"/>
    </location>
</feature>
<feature type="transmembrane region" description="Helical" evidence="10">
    <location>
        <begin position="1071"/>
        <end position="1094"/>
    </location>
</feature>
<accession>A0A9X0C6J4</accession>
<dbReference type="InterPro" id="IPR023798">
    <property type="entry name" value="Ribosomal_uS7_dom"/>
</dbReference>
<feature type="domain" description="SPX" evidence="11">
    <location>
        <begin position="473"/>
        <end position="738"/>
    </location>
</feature>
<keyword evidence="7 10" id="KW-0472">Membrane</keyword>
<feature type="transmembrane region" description="Helical" evidence="10">
    <location>
        <begin position="1296"/>
        <end position="1319"/>
    </location>
</feature>
<keyword evidence="3" id="KW-0813">Transport</keyword>
<keyword evidence="6 10" id="KW-1133">Transmembrane helix</keyword>
<feature type="transmembrane region" description="Helical" evidence="10">
    <location>
        <begin position="852"/>
        <end position="877"/>
    </location>
</feature>
<feature type="transmembrane region" description="Helical" evidence="10">
    <location>
        <begin position="1208"/>
        <end position="1235"/>
    </location>
</feature>
<dbReference type="GO" id="GO:0006817">
    <property type="term" value="P:phosphate ion transport"/>
    <property type="evidence" value="ECO:0007669"/>
    <property type="project" value="TreeGrafter"/>
</dbReference>
<feature type="transmembrane region" description="Helical" evidence="10">
    <location>
        <begin position="1114"/>
        <end position="1132"/>
    </location>
</feature>
<evidence type="ECO:0000256" key="8">
    <source>
        <dbReference type="ARBA" id="ARBA00023274"/>
    </source>
</evidence>
<organism evidence="12 13">
    <name type="scientific">Penicillium fimorum</name>
    <dbReference type="NCBI Taxonomy" id="1882269"/>
    <lineage>
        <taxon>Eukaryota</taxon>
        <taxon>Fungi</taxon>
        <taxon>Dikarya</taxon>
        <taxon>Ascomycota</taxon>
        <taxon>Pezizomycotina</taxon>
        <taxon>Eurotiomycetes</taxon>
        <taxon>Eurotiomycetidae</taxon>
        <taxon>Eurotiales</taxon>
        <taxon>Aspergillaceae</taxon>
        <taxon>Penicillium</taxon>
    </lineage>
</organism>
<proteinExistence type="inferred from homology"/>
<dbReference type="PANTHER" id="PTHR10283:SF92">
    <property type="entry name" value="LOW-AFFINITY PHOSPHATE TRANSPORTER PHO91"/>
    <property type="match status" value="1"/>
</dbReference>
<dbReference type="EMBL" id="JAPWDS010000003">
    <property type="protein sequence ID" value="KAJ5503510.1"/>
    <property type="molecule type" value="Genomic_DNA"/>
</dbReference>
<comment type="caution">
    <text evidence="12">The sequence shown here is derived from an EMBL/GenBank/DDBJ whole genome shotgun (WGS) entry which is preliminary data.</text>
</comment>
<dbReference type="NCBIfam" id="TIGR00785">
    <property type="entry name" value="dass"/>
    <property type="match status" value="1"/>
</dbReference>
<name>A0A9X0C6J4_9EURO</name>
<feature type="transmembrane region" description="Helical" evidence="10">
    <location>
        <begin position="889"/>
        <end position="922"/>
    </location>
</feature>
<feature type="compositionally biased region" description="Acidic residues" evidence="9">
    <location>
        <begin position="616"/>
        <end position="630"/>
    </location>
</feature>
<keyword evidence="4 10" id="KW-0812">Transmembrane</keyword>
<reference evidence="12" key="1">
    <citation type="submission" date="2022-12" db="EMBL/GenBank/DDBJ databases">
        <authorList>
            <person name="Petersen C."/>
        </authorList>
    </citation>
    <scope>NUCLEOTIDE SEQUENCE</scope>
    <source>
        <strain evidence="12">IBT 29495</strain>
    </source>
</reference>
<feature type="transmembrane region" description="Helical" evidence="10">
    <location>
        <begin position="1255"/>
        <end position="1275"/>
    </location>
</feature>
<feature type="transmembrane region" description="Helical" evidence="10">
    <location>
        <begin position="1028"/>
        <end position="1050"/>
    </location>
</feature>
<keyword evidence="5" id="KW-0689">Ribosomal protein</keyword>
<dbReference type="GO" id="GO:0005886">
    <property type="term" value="C:plasma membrane"/>
    <property type="evidence" value="ECO:0007669"/>
    <property type="project" value="TreeGrafter"/>
</dbReference>
<evidence type="ECO:0000256" key="6">
    <source>
        <dbReference type="ARBA" id="ARBA00022989"/>
    </source>
</evidence>
<evidence type="ECO:0000313" key="13">
    <source>
        <dbReference type="Proteomes" id="UP001149954"/>
    </source>
</evidence>
<evidence type="ECO:0000256" key="1">
    <source>
        <dbReference type="ARBA" id="ARBA00004141"/>
    </source>
</evidence>
<feature type="transmembrane region" description="Helical" evidence="10">
    <location>
        <begin position="1401"/>
        <end position="1422"/>
    </location>
</feature>
<dbReference type="GO" id="GO:0005840">
    <property type="term" value="C:ribosome"/>
    <property type="evidence" value="ECO:0007669"/>
    <property type="project" value="UniProtKB-KW"/>
</dbReference>
<dbReference type="InterPro" id="IPR004680">
    <property type="entry name" value="Cit_transptr-like_dom"/>
</dbReference>
<evidence type="ECO:0000256" key="2">
    <source>
        <dbReference type="ARBA" id="ARBA00007151"/>
    </source>
</evidence>
<dbReference type="Pfam" id="PF00177">
    <property type="entry name" value="Ribosomal_S7"/>
    <property type="match status" value="1"/>
</dbReference>
<keyword evidence="8" id="KW-0687">Ribonucleoprotein</keyword>
<keyword evidence="13" id="KW-1185">Reference proteome</keyword>
<protein>
    <submittedName>
        <fullName evidence="12">Sodium/sulfate symporter</fullName>
    </submittedName>
</protein>
<feature type="region of interest" description="Disordered" evidence="9">
    <location>
        <begin position="45"/>
        <end position="70"/>
    </location>
</feature>
<dbReference type="OrthoDB" id="10260443at2759"/>
<feature type="transmembrane region" description="Helical" evidence="10">
    <location>
        <begin position="1139"/>
        <end position="1161"/>
    </location>
</feature>
<dbReference type="Pfam" id="PF03600">
    <property type="entry name" value="CitMHS"/>
    <property type="match status" value="1"/>
</dbReference>
<feature type="compositionally biased region" description="Basic and acidic residues" evidence="9">
    <location>
        <begin position="403"/>
        <end position="415"/>
    </location>
</feature>
<comment type="subcellular location">
    <subcellularLocation>
        <location evidence="1">Membrane</location>
        <topology evidence="1">Multi-pass membrane protein</topology>
    </subcellularLocation>
</comment>
<evidence type="ECO:0000256" key="9">
    <source>
        <dbReference type="SAM" id="MobiDB-lite"/>
    </source>
</evidence>
<gene>
    <name evidence="12" type="ORF">N7463_006384</name>
</gene>
<dbReference type="InterPro" id="IPR036823">
    <property type="entry name" value="Ribosomal_uS7_dom_sf"/>
</dbReference>
<dbReference type="Pfam" id="PF03105">
    <property type="entry name" value="SPX"/>
    <property type="match status" value="2"/>
</dbReference>
<dbReference type="Gene3D" id="1.10.455.10">
    <property type="entry name" value="Ribosomal protein S7 domain"/>
    <property type="match status" value="1"/>
</dbReference>
<dbReference type="CDD" id="cd01115">
    <property type="entry name" value="SLC13_permease"/>
    <property type="match status" value="1"/>
</dbReference>
<dbReference type="GO" id="GO:1990904">
    <property type="term" value="C:ribonucleoprotein complex"/>
    <property type="evidence" value="ECO:0007669"/>
    <property type="project" value="UniProtKB-KW"/>
</dbReference>
<evidence type="ECO:0000256" key="10">
    <source>
        <dbReference type="SAM" id="Phobius"/>
    </source>
</evidence>
<feature type="transmembrane region" description="Helical" evidence="10">
    <location>
        <begin position="942"/>
        <end position="965"/>
    </location>
</feature>
<dbReference type="SUPFAM" id="SSF47973">
    <property type="entry name" value="Ribosomal protein S7"/>
    <property type="match status" value="1"/>
</dbReference>